<evidence type="ECO:0000313" key="2">
    <source>
        <dbReference type="EMBL" id="AFM05004.1"/>
    </source>
</evidence>
<name>I4AM19_BERLS</name>
<dbReference type="HOGENOM" id="CLU_2600914_0_0_10"/>
<keyword evidence="3" id="KW-1185">Reference proteome</keyword>
<dbReference type="AlphaFoldDB" id="I4AM19"/>
<sequence length="79" mass="9369">MLIVSLELNFIQHYSLYVFTISYILFNFTKEQILTFRKAKKEGVSKIVEMIADELGKQRENFQSPLPQEYLNYIFELVG</sequence>
<proteinExistence type="predicted"/>
<evidence type="ECO:0000256" key="1">
    <source>
        <dbReference type="SAM" id="Phobius"/>
    </source>
</evidence>
<feature type="transmembrane region" description="Helical" evidence="1">
    <location>
        <begin position="12"/>
        <end position="29"/>
    </location>
</feature>
<accession>I4AM19</accession>
<keyword evidence="1" id="KW-0472">Membrane</keyword>
<protein>
    <submittedName>
        <fullName evidence="2">Uncharacterized protein</fullName>
    </submittedName>
</protein>
<keyword evidence="1" id="KW-0812">Transmembrane</keyword>
<dbReference type="Proteomes" id="UP000006054">
    <property type="component" value="Chromosome"/>
</dbReference>
<reference evidence="3" key="1">
    <citation type="submission" date="2012-06" db="EMBL/GenBank/DDBJ databases">
        <title>The complete genome of Flexibacter litoralis DSM 6794.</title>
        <authorList>
            <person name="Lucas S."/>
            <person name="Copeland A."/>
            <person name="Lapidus A."/>
            <person name="Glavina del Rio T."/>
            <person name="Dalin E."/>
            <person name="Tice H."/>
            <person name="Bruce D."/>
            <person name="Goodwin L."/>
            <person name="Pitluck S."/>
            <person name="Peters L."/>
            <person name="Ovchinnikova G."/>
            <person name="Lu M."/>
            <person name="Kyrpides N."/>
            <person name="Mavromatis K."/>
            <person name="Ivanova N."/>
            <person name="Brettin T."/>
            <person name="Detter J.C."/>
            <person name="Han C."/>
            <person name="Larimer F."/>
            <person name="Land M."/>
            <person name="Hauser L."/>
            <person name="Markowitz V."/>
            <person name="Cheng J.-F."/>
            <person name="Hugenholtz P."/>
            <person name="Woyke T."/>
            <person name="Wu D."/>
            <person name="Spring S."/>
            <person name="Lang E."/>
            <person name="Kopitz M."/>
            <person name="Brambilla E."/>
            <person name="Klenk H.-P."/>
            <person name="Eisen J.A."/>
        </authorList>
    </citation>
    <scope>NUCLEOTIDE SEQUENCE [LARGE SCALE GENOMIC DNA]</scope>
    <source>
        <strain evidence="3">ATCC 23117 / DSM 6794 / NBRC 15988 / NCIMB 1366 / Sio-4</strain>
    </source>
</reference>
<gene>
    <name evidence="2" type="ordered locus">Fleli_2643</name>
</gene>
<organism evidence="2 3">
    <name type="scientific">Bernardetia litoralis (strain ATCC 23117 / DSM 6794 / NBRC 15988 / NCIMB 1366 / Fx l1 / Sio-4)</name>
    <name type="common">Flexibacter litoralis</name>
    <dbReference type="NCBI Taxonomy" id="880071"/>
    <lineage>
        <taxon>Bacteria</taxon>
        <taxon>Pseudomonadati</taxon>
        <taxon>Bacteroidota</taxon>
        <taxon>Cytophagia</taxon>
        <taxon>Cytophagales</taxon>
        <taxon>Bernardetiaceae</taxon>
        <taxon>Bernardetia</taxon>
    </lineage>
</organism>
<dbReference type="EMBL" id="CP003345">
    <property type="protein sequence ID" value="AFM05004.1"/>
    <property type="molecule type" value="Genomic_DNA"/>
</dbReference>
<dbReference type="KEGG" id="fli:Fleli_2643"/>
<keyword evidence="1" id="KW-1133">Transmembrane helix</keyword>
<evidence type="ECO:0000313" key="3">
    <source>
        <dbReference type="Proteomes" id="UP000006054"/>
    </source>
</evidence>